<name>A0A6J7X0B3_9CAUD</name>
<gene>
    <name evidence="1" type="ORF">UFOVP359_47</name>
</gene>
<accession>A0A6J7X0B3</accession>
<proteinExistence type="predicted"/>
<evidence type="ECO:0000313" key="1">
    <source>
        <dbReference type="EMBL" id="CAB5221744.1"/>
    </source>
</evidence>
<sequence length="153" mass="16534">MPDITSIIVEEDNLLDSLILAPVINDGISTIGSTTTYDFETGQANVVASQENFNVELALVDAVSAVTSVNGKTGVVVIDYPDIGSNPVNHVRYSHIQTTISNEWTINHNLNFYPNVTVLDNSSRILETDLVYLNANTVKIIMNSASSGTAYLT</sequence>
<reference evidence="1" key="1">
    <citation type="submission" date="2020-05" db="EMBL/GenBank/DDBJ databases">
        <authorList>
            <person name="Chiriac C."/>
            <person name="Salcher M."/>
            <person name="Ghai R."/>
            <person name="Kavagutti S V."/>
        </authorList>
    </citation>
    <scope>NUCLEOTIDE SEQUENCE</scope>
</reference>
<protein>
    <submittedName>
        <fullName evidence="1">Uncharacterized protein</fullName>
    </submittedName>
</protein>
<dbReference type="EMBL" id="LR798295">
    <property type="protein sequence ID" value="CAB5221744.1"/>
    <property type="molecule type" value="Genomic_DNA"/>
</dbReference>
<organism evidence="1">
    <name type="scientific">uncultured Caudovirales phage</name>
    <dbReference type="NCBI Taxonomy" id="2100421"/>
    <lineage>
        <taxon>Viruses</taxon>
        <taxon>Duplodnaviria</taxon>
        <taxon>Heunggongvirae</taxon>
        <taxon>Uroviricota</taxon>
        <taxon>Caudoviricetes</taxon>
        <taxon>Peduoviridae</taxon>
        <taxon>Maltschvirus</taxon>
        <taxon>Maltschvirus maltsch</taxon>
    </lineage>
</organism>